<name>A0ABW3GWP4_9BACL</name>
<keyword evidence="2" id="KW-1185">Reference proteome</keyword>
<dbReference type="NCBIfam" id="NF040910">
    <property type="entry name" value="CD1375_fam"/>
    <property type="match status" value="1"/>
</dbReference>
<protein>
    <submittedName>
        <fullName evidence="1">CD1375 family protein</fullName>
    </submittedName>
</protein>
<proteinExistence type="predicted"/>
<sequence length="48" mass="5441">MVYPYMIPIYAFLVKVGSRTINHLPEPYQIPVAEYLANEAEAAQNEAD</sequence>
<accession>A0ABW3GWP4</accession>
<gene>
    <name evidence="1" type="ORF">ACFQ0V_03750</name>
</gene>
<reference evidence="2" key="1">
    <citation type="journal article" date="2019" name="Int. J. Syst. Evol. Microbiol.">
        <title>The Global Catalogue of Microorganisms (GCM) 10K type strain sequencing project: providing services to taxonomists for standard genome sequencing and annotation.</title>
        <authorList>
            <consortium name="The Broad Institute Genomics Platform"/>
            <consortium name="The Broad Institute Genome Sequencing Center for Infectious Disease"/>
            <person name="Wu L."/>
            <person name="Ma J."/>
        </authorList>
    </citation>
    <scope>NUCLEOTIDE SEQUENCE [LARGE SCALE GENOMIC DNA]</scope>
    <source>
        <strain evidence="2">CCUG 63563</strain>
    </source>
</reference>
<evidence type="ECO:0000313" key="1">
    <source>
        <dbReference type="EMBL" id="MFD0942880.1"/>
    </source>
</evidence>
<organism evidence="1 2">
    <name type="scientific">Savagea faecisuis</name>
    <dbReference type="NCBI Taxonomy" id="1274803"/>
    <lineage>
        <taxon>Bacteria</taxon>
        <taxon>Bacillati</taxon>
        <taxon>Bacillota</taxon>
        <taxon>Bacilli</taxon>
        <taxon>Bacillales</taxon>
        <taxon>Caryophanaceae</taxon>
        <taxon>Savagea</taxon>
    </lineage>
</organism>
<dbReference type="RefSeq" id="WP_381009863.1">
    <property type="nucleotide sequence ID" value="NZ_JBHTJF010000016.1"/>
</dbReference>
<dbReference type="EMBL" id="JBHTJF010000016">
    <property type="protein sequence ID" value="MFD0942880.1"/>
    <property type="molecule type" value="Genomic_DNA"/>
</dbReference>
<dbReference type="InterPro" id="IPR047907">
    <property type="entry name" value="CD1375-like"/>
</dbReference>
<evidence type="ECO:0000313" key="2">
    <source>
        <dbReference type="Proteomes" id="UP001596976"/>
    </source>
</evidence>
<comment type="caution">
    <text evidence="1">The sequence shown here is derived from an EMBL/GenBank/DDBJ whole genome shotgun (WGS) entry which is preliminary data.</text>
</comment>
<dbReference type="Proteomes" id="UP001596976">
    <property type="component" value="Unassembled WGS sequence"/>
</dbReference>